<dbReference type="STRING" id="518766.Rmar_0639"/>
<keyword evidence="3" id="KW-1185">Reference proteome</keyword>
<dbReference type="AlphaFoldDB" id="D0MFL1"/>
<proteinExistence type="predicted"/>
<dbReference type="RefSeq" id="WP_012843150.1">
    <property type="nucleotide sequence ID" value="NC_013501.1"/>
</dbReference>
<name>D0MFL1_RHOM4</name>
<dbReference type="KEGG" id="rmr:Rmar_0639"/>
<evidence type="ECO:0000313" key="3">
    <source>
        <dbReference type="Proteomes" id="UP000002221"/>
    </source>
</evidence>
<organism evidence="2 3">
    <name type="scientific">Rhodothermus marinus (strain ATCC 43812 / DSM 4252 / R-10)</name>
    <name type="common">Rhodothermus obamensis</name>
    <dbReference type="NCBI Taxonomy" id="518766"/>
    <lineage>
        <taxon>Bacteria</taxon>
        <taxon>Pseudomonadati</taxon>
        <taxon>Rhodothermota</taxon>
        <taxon>Rhodothermia</taxon>
        <taxon>Rhodothermales</taxon>
        <taxon>Rhodothermaceae</taxon>
        <taxon>Rhodothermus</taxon>
    </lineage>
</organism>
<dbReference type="HOGENOM" id="CLU_917912_0_0_10"/>
<dbReference type="InterPro" id="IPR025164">
    <property type="entry name" value="Toastrack_DUF4097"/>
</dbReference>
<dbReference type="EMBL" id="CP001807">
    <property type="protein sequence ID" value="ACY47538.1"/>
    <property type="molecule type" value="Genomic_DNA"/>
</dbReference>
<accession>D0MFL1</accession>
<reference evidence="2 3" key="1">
    <citation type="journal article" date="2009" name="Stand. Genomic Sci.">
        <title>Complete genome sequence of Rhodothermus marinus type strain (R-10).</title>
        <authorList>
            <person name="Nolan M."/>
            <person name="Tindall B.J."/>
            <person name="Pomrenke H."/>
            <person name="Lapidus A."/>
            <person name="Copeland A."/>
            <person name="Glavina Del Rio T."/>
            <person name="Lucas S."/>
            <person name="Chen F."/>
            <person name="Tice H."/>
            <person name="Cheng J.F."/>
            <person name="Saunders E."/>
            <person name="Han C."/>
            <person name="Bruce D."/>
            <person name="Goodwin L."/>
            <person name="Chain P."/>
            <person name="Pitluck S."/>
            <person name="Ovchinikova G."/>
            <person name="Pati A."/>
            <person name="Ivanova N."/>
            <person name="Mavromatis K."/>
            <person name="Chen A."/>
            <person name="Palaniappan K."/>
            <person name="Land M."/>
            <person name="Hauser L."/>
            <person name="Chang Y.J."/>
            <person name="Jeffries C.D."/>
            <person name="Brettin T."/>
            <person name="Goker M."/>
            <person name="Bristow J."/>
            <person name="Eisen J.A."/>
            <person name="Markowitz V."/>
            <person name="Hugenholtz P."/>
            <person name="Kyrpides N.C."/>
            <person name="Klenk H.P."/>
            <person name="Detter J.C."/>
        </authorList>
    </citation>
    <scope>NUCLEOTIDE SEQUENCE [LARGE SCALE GENOMIC DNA]</scope>
    <source>
        <strain evidence="3">ATCC 43812 / DSM 4252 / R-10</strain>
    </source>
</reference>
<dbReference type="PROSITE" id="PS51257">
    <property type="entry name" value="PROKAR_LIPOPROTEIN"/>
    <property type="match status" value="1"/>
</dbReference>
<feature type="domain" description="DUF4097" evidence="1">
    <location>
        <begin position="140"/>
        <end position="273"/>
    </location>
</feature>
<dbReference type="Proteomes" id="UP000002221">
    <property type="component" value="Chromosome"/>
</dbReference>
<gene>
    <name evidence="2" type="ordered locus">Rmar_0639</name>
</gene>
<evidence type="ECO:0000259" key="1">
    <source>
        <dbReference type="Pfam" id="PF13349"/>
    </source>
</evidence>
<evidence type="ECO:0000313" key="2">
    <source>
        <dbReference type="EMBL" id="ACY47538.1"/>
    </source>
</evidence>
<dbReference type="Pfam" id="PF13349">
    <property type="entry name" value="DUF4097"/>
    <property type="match status" value="1"/>
</dbReference>
<dbReference type="eggNOG" id="COG3595">
    <property type="taxonomic scope" value="Bacteria"/>
</dbReference>
<protein>
    <recommendedName>
        <fullName evidence="1">DUF4097 domain-containing protein</fullName>
    </recommendedName>
</protein>
<sequence>MRMRKARLLFCIQAVLLVLLLGLGACRQSPGVGQTEEGTLLPGAVEASDTLHRGVLLVGRTLVLEGLSGRVSLQGADVDVARLAFVRVGRGADAAAARRTLRDIQLREEGTAGSFRYRMEARQAALAQVHVEGTVPRNARLVITRAGGDVDLTHIEGPIRVQLAAGEVHVREAADSLEIRLQNGAASVHFRRLPTDAVVTIQTENGDLWLTLPPEADAQLQAETAAGEVRVEGLTFTERSLQPREAAGARFVGKLGQGRARIMLRTAHGDIVLRSGGPNGMIPPDTLLRPLPPDTMLQGPGVP</sequence>